<dbReference type="EMBL" id="JAHXZN010000009">
    <property type="protein sequence ID" value="MBW6532627.1"/>
    <property type="molecule type" value="Genomic_DNA"/>
</dbReference>
<evidence type="ECO:0000313" key="2">
    <source>
        <dbReference type="EMBL" id="MBW6532627.1"/>
    </source>
</evidence>
<dbReference type="InterPro" id="IPR012312">
    <property type="entry name" value="Hemerythrin-like"/>
</dbReference>
<proteinExistence type="predicted"/>
<dbReference type="RefSeq" id="WP_219750224.1">
    <property type="nucleotide sequence ID" value="NZ_JAHXZN010000009.1"/>
</dbReference>
<dbReference type="Gene3D" id="1.20.120.520">
    <property type="entry name" value="nmb1532 protein domain like"/>
    <property type="match status" value="1"/>
</dbReference>
<dbReference type="Pfam" id="PF01814">
    <property type="entry name" value="Hemerythrin"/>
    <property type="match status" value="1"/>
</dbReference>
<gene>
    <name evidence="2" type="ORF">KZ820_17940</name>
</gene>
<comment type="caution">
    <text evidence="2">The sequence shown here is derived from an EMBL/GenBank/DDBJ whole genome shotgun (WGS) entry which is preliminary data.</text>
</comment>
<name>A0ABS7BSP8_9SPHN</name>
<sequence>MLDKQHASLKESAAALRFEVDRPTPDMEALARAKWRLGYRLAVHLAHEDRHVYPILIAHADHRIASLAALYEREMGDLDQRFRDYIARWSSDMVTSEWPAYRLATYTILDALAQRIDREDRELYPLVDDERASRR</sequence>
<reference evidence="2 3" key="1">
    <citation type="submission" date="2021-07" db="EMBL/GenBank/DDBJ databases">
        <title>Sphingomonas sp.</title>
        <authorList>
            <person name="Feng G."/>
            <person name="Li J."/>
            <person name="Pan M."/>
        </authorList>
    </citation>
    <scope>NUCLEOTIDE SEQUENCE [LARGE SCALE GENOMIC DNA]</scope>
    <source>
        <strain evidence="2 3">RRHST34</strain>
    </source>
</reference>
<keyword evidence="3" id="KW-1185">Reference proteome</keyword>
<feature type="domain" description="Hemerythrin-like" evidence="1">
    <location>
        <begin position="2"/>
        <end position="127"/>
    </location>
</feature>
<dbReference type="Proteomes" id="UP000759103">
    <property type="component" value="Unassembled WGS sequence"/>
</dbReference>
<protein>
    <submittedName>
        <fullName evidence="2">Hemerythrin domain-containing protein</fullName>
    </submittedName>
</protein>
<accession>A0ABS7BSP8</accession>
<evidence type="ECO:0000259" key="1">
    <source>
        <dbReference type="Pfam" id="PF01814"/>
    </source>
</evidence>
<organism evidence="2 3">
    <name type="scientific">Sphingomonas citri</name>
    <dbReference type="NCBI Taxonomy" id="2862499"/>
    <lineage>
        <taxon>Bacteria</taxon>
        <taxon>Pseudomonadati</taxon>
        <taxon>Pseudomonadota</taxon>
        <taxon>Alphaproteobacteria</taxon>
        <taxon>Sphingomonadales</taxon>
        <taxon>Sphingomonadaceae</taxon>
        <taxon>Sphingomonas</taxon>
    </lineage>
</organism>
<evidence type="ECO:0000313" key="3">
    <source>
        <dbReference type="Proteomes" id="UP000759103"/>
    </source>
</evidence>